<dbReference type="REBASE" id="157776">
    <property type="entry name" value="M.VpaVP92ORFAP"/>
</dbReference>
<dbReference type="PROSITE" id="PS00092">
    <property type="entry name" value="N6_MTASE"/>
    <property type="match status" value="1"/>
</dbReference>
<comment type="similarity">
    <text evidence="1 7">Belongs to the N(4)/N(6)-methyltransferase family.</text>
</comment>
<dbReference type="InterPro" id="IPR023095">
    <property type="entry name" value="Ade_MeTrfase_dom_2"/>
</dbReference>
<dbReference type="PRINTS" id="PR00505">
    <property type="entry name" value="D12N6MTFRASE"/>
</dbReference>
<dbReference type="Gene3D" id="1.10.1020.10">
    <property type="entry name" value="Adenine-specific Methyltransferase, Domain 2"/>
    <property type="match status" value="1"/>
</dbReference>
<dbReference type="EMBL" id="KU356480">
    <property type="protein sequence ID" value="ANS55861.1"/>
    <property type="molecule type" value="Genomic_DNA"/>
</dbReference>
<dbReference type="PANTHER" id="PTHR30481:SF3">
    <property type="entry name" value="DNA ADENINE METHYLASE"/>
    <property type="match status" value="1"/>
</dbReference>
<evidence type="ECO:0000256" key="3">
    <source>
        <dbReference type="ARBA" id="ARBA00022603"/>
    </source>
</evidence>
<reference evidence="8" key="1">
    <citation type="journal article" date="2016" name="Antimicrob. Agents Chemother.">
        <title>Genetic Characterization of a blaVEB-2-carrying plasmid in Vibrio parahaemolyticus.</title>
        <authorList>
            <person name="Li R."/>
            <person name="Ye L."/>
            <person name="Zheng Z."/>
            <person name="Chan E.W."/>
            <person name="Chen S."/>
        </authorList>
    </citation>
    <scope>NUCLEOTIDE SEQUENCE</scope>
    <source>
        <strain evidence="8">VPS92</strain>
        <plasmid evidence="8">pVPS92-VEB</plasmid>
    </source>
</reference>
<keyword evidence="8" id="KW-0614">Plasmid</keyword>
<evidence type="ECO:0000256" key="1">
    <source>
        <dbReference type="ARBA" id="ARBA00006594"/>
    </source>
</evidence>
<dbReference type="Pfam" id="PF02086">
    <property type="entry name" value="MethyltransfD12"/>
    <property type="match status" value="1"/>
</dbReference>
<evidence type="ECO:0000256" key="4">
    <source>
        <dbReference type="ARBA" id="ARBA00022679"/>
    </source>
</evidence>
<dbReference type="RefSeq" id="WP_079324522.1">
    <property type="nucleotide sequence ID" value="NZ_JAESOU010000022.1"/>
</dbReference>
<evidence type="ECO:0000256" key="5">
    <source>
        <dbReference type="ARBA" id="ARBA00022691"/>
    </source>
</evidence>
<dbReference type="GO" id="GO:0032259">
    <property type="term" value="P:methylation"/>
    <property type="evidence" value="ECO:0007669"/>
    <property type="project" value="UniProtKB-KW"/>
</dbReference>
<dbReference type="AlphaFoldDB" id="A0A1B1LS28"/>
<evidence type="ECO:0000256" key="7">
    <source>
        <dbReference type="RuleBase" id="RU361257"/>
    </source>
</evidence>
<keyword evidence="4 7" id="KW-0808">Transferase</keyword>
<dbReference type="InterPro" id="IPR029063">
    <property type="entry name" value="SAM-dependent_MTases_sf"/>
</dbReference>
<evidence type="ECO:0000256" key="2">
    <source>
        <dbReference type="ARBA" id="ARBA00011900"/>
    </source>
</evidence>
<evidence type="ECO:0000313" key="8">
    <source>
        <dbReference type="EMBL" id="ANS55861.1"/>
    </source>
</evidence>
<dbReference type="InterPro" id="IPR002052">
    <property type="entry name" value="DNA_methylase_N6_adenine_CS"/>
</dbReference>
<protein>
    <recommendedName>
        <fullName evidence="2 7">Site-specific DNA-methyltransferase (adenine-specific)</fullName>
        <ecNumber evidence="2 7">2.1.1.72</ecNumber>
    </recommendedName>
</protein>
<dbReference type="EC" id="2.1.1.72" evidence="2 7"/>
<dbReference type="GO" id="GO:0009307">
    <property type="term" value="P:DNA restriction-modification system"/>
    <property type="evidence" value="ECO:0007669"/>
    <property type="project" value="InterPro"/>
</dbReference>
<dbReference type="GO" id="GO:0006298">
    <property type="term" value="P:mismatch repair"/>
    <property type="evidence" value="ECO:0007669"/>
    <property type="project" value="TreeGrafter"/>
</dbReference>
<dbReference type="GO" id="GO:1904047">
    <property type="term" value="F:S-adenosyl-L-methionine binding"/>
    <property type="evidence" value="ECO:0007669"/>
    <property type="project" value="TreeGrafter"/>
</dbReference>
<proteinExistence type="inferred from homology"/>
<dbReference type="GO" id="GO:0009007">
    <property type="term" value="F:site-specific DNA-methyltransferase (adenine-specific) activity"/>
    <property type="evidence" value="ECO:0007669"/>
    <property type="project" value="UniProtKB-UniRule"/>
</dbReference>
<geneLocation type="plasmid" evidence="8">
    <name>pVPS92-VEB</name>
</geneLocation>
<dbReference type="InterPro" id="IPR012263">
    <property type="entry name" value="M_m6A_EcoRV"/>
</dbReference>
<accession>A0A1B1LS28</accession>
<keyword evidence="5 7" id="KW-0949">S-adenosyl-L-methionine</keyword>
<dbReference type="SUPFAM" id="SSF53335">
    <property type="entry name" value="S-adenosyl-L-methionine-dependent methyltransferases"/>
    <property type="match status" value="1"/>
</dbReference>
<keyword evidence="3 7" id="KW-0489">Methyltransferase</keyword>
<dbReference type="InterPro" id="IPR012327">
    <property type="entry name" value="MeTrfase_D12"/>
</dbReference>
<dbReference type="NCBIfam" id="TIGR00571">
    <property type="entry name" value="dam"/>
    <property type="match status" value="1"/>
</dbReference>
<dbReference type="Gene3D" id="3.40.50.150">
    <property type="entry name" value="Vaccinia Virus protein VP39"/>
    <property type="match status" value="1"/>
</dbReference>
<organism evidence="8">
    <name type="scientific">Vibrio parahaemolyticus</name>
    <dbReference type="NCBI Taxonomy" id="670"/>
    <lineage>
        <taxon>Bacteria</taxon>
        <taxon>Pseudomonadati</taxon>
        <taxon>Pseudomonadota</taxon>
        <taxon>Gammaproteobacteria</taxon>
        <taxon>Vibrionales</taxon>
        <taxon>Vibrionaceae</taxon>
        <taxon>Vibrio</taxon>
    </lineage>
</organism>
<evidence type="ECO:0000256" key="6">
    <source>
        <dbReference type="ARBA" id="ARBA00047942"/>
    </source>
</evidence>
<name>A0A1B1LS28_VIBPH</name>
<dbReference type="GO" id="GO:0043565">
    <property type="term" value="F:sequence-specific DNA binding"/>
    <property type="evidence" value="ECO:0007669"/>
    <property type="project" value="TreeGrafter"/>
</dbReference>
<sequence>MKSILKYPGGKSWLATRSKKLISELEPRFVAEPFCGGLSFSLNNEFERVLANDLISPLINLYQHAQKGFVPNKDDWHLDKAFYLGVRERFNQLIVSNQADSEFAAGAMWYLSYHCFNGLMRFNQKGGFNVPYGKYDELATPSGFTQFQEVTKNWRFTNGSFQDLNLNGVDFLLADPPYAGTFANYSGKGFTFKHQIQVADWLADHSMPMIACNSLNLELAKLYKARGFSIYRTDVRRSISRNGNGRQAAPEMIAFKGFGKNRKFSQLVDLIERCRV</sequence>
<dbReference type="PIRSF" id="PIRSF000398">
    <property type="entry name" value="M_m6A_EcoRV"/>
    <property type="match status" value="1"/>
</dbReference>
<dbReference type="PANTHER" id="PTHR30481">
    <property type="entry name" value="DNA ADENINE METHYLASE"/>
    <property type="match status" value="1"/>
</dbReference>
<comment type="catalytic activity">
    <reaction evidence="6 7">
        <text>a 2'-deoxyadenosine in DNA + S-adenosyl-L-methionine = an N(6)-methyl-2'-deoxyadenosine in DNA + S-adenosyl-L-homocysteine + H(+)</text>
        <dbReference type="Rhea" id="RHEA:15197"/>
        <dbReference type="Rhea" id="RHEA-COMP:12418"/>
        <dbReference type="Rhea" id="RHEA-COMP:12419"/>
        <dbReference type="ChEBI" id="CHEBI:15378"/>
        <dbReference type="ChEBI" id="CHEBI:57856"/>
        <dbReference type="ChEBI" id="CHEBI:59789"/>
        <dbReference type="ChEBI" id="CHEBI:90615"/>
        <dbReference type="ChEBI" id="CHEBI:90616"/>
        <dbReference type="EC" id="2.1.1.72"/>
    </reaction>
</comment>